<sequence length="228" mass="24848">MAKTPARIASSGEIQAFLSKSKAVTTFAEKHPRLLFGVDATASRQPTWDVARRQQADMFTATDKIASLSVQLCYYRGFQEFYASQWLRDTNALAAQMAQVRCEGGHTQIGRLLRHAQHVHKETPLRAVVFIGDALEEAPDGLCNLAGECGLLKLPLFMFQEGGDPLARQTFQTMAKLSGGAWARFDQTSASALAELLGAVARYAAGGRRALENNPGEGARLLLKQLNP</sequence>
<proteinExistence type="predicted"/>
<evidence type="ECO:0008006" key="3">
    <source>
        <dbReference type="Google" id="ProtNLM"/>
    </source>
</evidence>
<reference evidence="2" key="1">
    <citation type="submission" date="2017-11" db="EMBL/GenBank/DDBJ databases">
        <title>The draft genome sequence of Chromatocurvus sp. F02.</title>
        <authorList>
            <person name="Du Z.-J."/>
            <person name="Chang Y.-Q."/>
        </authorList>
    </citation>
    <scope>NUCLEOTIDE SEQUENCE [LARGE SCALE GENOMIC DNA]</scope>
    <source>
        <strain evidence="2">F02</strain>
    </source>
</reference>
<dbReference type="SUPFAM" id="SSF53300">
    <property type="entry name" value="vWA-like"/>
    <property type="match status" value="1"/>
</dbReference>
<accession>A0A2N5Y0N5</accession>
<dbReference type="RefSeq" id="WP_101521890.1">
    <property type="nucleotide sequence ID" value="NZ_PKLZ01000009.1"/>
</dbReference>
<protein>
    <recommendedName>
        <fullName evidence="3">VWA domain-containing protein</fullName>
    </recommendedName>
</protein>
<name>A0A2N5Y0N5_9GAMM</name>
<evidence type="ECO:0000313" key="1">
    <source>
        <dbReference type="EMBL" id="PLW81955.1"/>
    </source>
</evidence>
<evidence type="ECO:0000313" key="2">
    <source>
        <dbReference type="Proteomes" id="UP000234845"/>
    </source>
</evidence>
<dbReference type="EMBL" id="PKLZ01000009">
    <property type="protein sequence ID" value="PLW81955.1"/>
    <property type="molecule type" value="Genomic_DNA"/>
</dbReference>
<organism evidence="1 2">
    <name type="scientific">Kineobactrum sediminis</name>
    <dbReference type="NCBI Taxonomy" id="1905677"/>
    <lineage>
        <taxon>Bacteria</taxon>
        <taxon>Pseudomonadati</taxon>
        <taxon>Pseudomonadota</taxon>
        <taxon>Gammaproteobacteria</taxon>
        <taxon>Cellvibrionales</taxon>
        <taxon>Halieaceae</taxon>
        <taxon>Kineobactrum</taxon>
    </lineage>
</organism>
<keyword evidence="2" id="KW-1185">Reference proteome</keyword>
<gene>
    <name evidence="1" type="ORF">CWI75_12725</name>
</gene>
<dbReference type="Proteomes" id="UP000234845">
    <property type="component" value="Unassembled WGS sequence"/>
</dbReference>
<dbReference type="InterPro" id="IPR036465">
    <property type="entry name" value="vWFA_dom_sf"/>
</dbReference>
<dbReference type="AlphaFoldDB" id="A0A2N5Y0N5"/>
<comment type="caution">
    <text evidence="1">The sequence shown here is derived from an EMBL/GenBank/DDBJ whole genome shotgun (WGS) entry which is preliminary data.</text>
</comment>
<dbReference type="OrthoDB" id="5430236at2"/>